<evidence type="ECO:0000313" key="3">
    <source>
        <dbReference type="Proteomes" id="UP000054988"/>
    </source>
</evidence>
<name>A0A0W0FPL0_MONRR</name>
<evidence type="ECO:0000313" key="2">
    <source>
        <dbReference type="EMBL" id="KTB38149.1"/>
    </source>
</evidence>
<feature type="compositionally biased region" description="Basic and acidic residues" evidence="1">
    <location>
        <begin position="267"/>
        <end position="276"/>
    </location>
</feature>
<feature type="compositionally biased region" description="Basic and acidic residues" evidence="1">
    <location>
        <begin position="195"/>
        <end position="217"/>
    </location>
</feature>
<comment type="caution">
    <text evidence="2">The sequence shown here is derived from an EMBL/GenBank/DDBJ whole genome shotgun (WGS) entry which is preliminary data.</text>
</comment>
<dbReference type="Proteomes" id="UP000054988">
    <property type="component" value="Unassembled WGS sequence"/>
</dbReference>
<sequence>MPFFSGGPFENVAEKCFNDYYHGTSDCGKTYRNVDSGFFISGDSFENVAGNRFNGYYHNTSNCRKICGGVVDSGTNNHMQSPPQRHGQMEDYPQRPSGTPRIRPDPSMGYDDYDDYNDYDDDDDDDDHSNGYKDSHRPLPTQKTNGRDYRNPRPAPPQQQRSDIYAAQERAPKQQARGLRDLREPQSRTQAPQVRRSDYGEDDGERGYPPRGQRPDYDADDWDVRQCQPPRHAPPSHIPKDGSDYGLEEDHPYQSRRAPQSSRRKLDHVSDHDSEGRYISQHSPRTQFWF</sequence>
<accession>A0A0W0FPL0</accession>
<organism evidence="2 3">
    <name type="scientific">Moniliophthora roreri</name>
    <name type="common">Frosty pod rot fungus</name>
    <name type="synonym">Monilia roreri</name>
    <dbReference type="NCBI Taxonomy" id="221103"/>
    <lineage>
        <taxon>Eukaryota</taxon>
        <taxon>Fungi</taxon>
        <taxon>Dikarya</taxon>
        <taxon>Basidiomycota</taxon>
        <taxon>Agaricomycotina</taxon>
        <taxon>Agaricomycetes</taxon>
        <taxon>Agaricomycetidae</taxon>
        <taxon>Agaricales</taxon>
        <taxon>Marasmiineae</taxon>
        <taxon>Marasmiaceae</taxon>
        <taxon>Moniliophthora</taxon>
    </lineage>
</organism>
<feature type="region of interest" description="Disordered" evidence="1">
    <location>
        <begin position="74"/>
        <end position="290"/>
    </location>
</feature>
<reference evidence="2 3" key="1">
    <citation type="submission" date="2015-12" db="EMBL/GenBank/DDBJ databases">
        <title>Draft genome sequence of Moniliophthora roreri, the causal agent of frosty pod rot of cacao.</title>
        <authorList>
            <person name="Aime M.C."/>
            <person name="Diaz-Valderrama J.R."/>
            <person name="Kijpornyongpan T."/>
            <person name="Phillips-Mora W."/>
        </authorList>
    </citation>
    <scope>NUCLEOTIDE SEQUENCE [LARGE SCALE GENOMIC DNA]</scope>
    <source>
        <strain evidence="2 3">MCA 2952</strain>
    </source>
</reference>
<feature type="compositionally biased region" description="Basic and acidic residues" evidence="1">
    <location>
        <begin position="238"/>
        <end position="253"/>
    </location>
</feature>
<dbReference type="EMBL" id="LATX01001779">
    <property type="protein sequence ID" value="KTB38149.1"/>
    <property type="molecule type" value="Genomic_DNA"/>
</dbReference>
<feature type="compositionally biased region" description="Polar residues" evidence="1">
    <location>
        <begin position="74"/>
        <end position="83"/>
    </location>
</feature>
<proteinExistence type="predicted"/>
<protein>
    <submittedName>
        <fullName evidence="2">Uncharacterized protein</fullName>
    </submittedName>
</protein>
<dbReference type="AlphaFoldDB" id="A0A0W0FPL0"/>
<evidence type="ECO:0000256" key="1">
    <source>
        <dbReference type="SAM" id="MobiDB-lite"/>
    </source>
</evidence>
<feature type="compositionally biased region" description="Basic and acidic residues" evidence="1">
    <location>
        <begin position="128"/>
        <end position="137"/>
    </location>
</feature>
<feature type="compositionally biased region" description="Acidic residues" evidence="1">
    <location>
        <begin position="111"/>
        <end position="127"/>
    </location>
</feature>
<feature type="compositionally biased region" description="Polar residues" evidence="1">
    <location>
        <begin position="280"/>
        <end position="290"/>
    </location>
</feature>
<gene>
    <name evidence="2" type="ORF">WG66_9265</name>
</gene>